<dbReference type="OrthoDB" id="9800233at2"/>
<dbReference type="SUPFAM" id="SSF53335">
    <property type="entry name" value="S-adenosyl-L-methionine-dependent methyltransferases"/>
    <property type="match status" value="1"/>
</dbReference>
<evidence type="ECO:0000313" key="2">
    <source>
        <dbReference type="Proteomes" id="UP000238164"/>
    </source>
</evidence>
<dbReference type="InterPro" id="IPR029063">
    <property type="entry name" value="SAM-dependent_MTases_sf"/>
</dbReference>
<keyword evidence="1" id="KW-0808">Transferase</keyword>
<gene>
    <name evidence="1" type="ORF">MPLG2_2022</name>
</gene>
<keyword evidence="2" id="KW-1185">Reference proteome</keyword>
<keyword evidence="1" id="KW-0489">Methyltransferase</keyword>
<evidence type="ECO:0000313" key="1">
    <source>
        <dbReference type="EMBL" id="SPD87052.1"/>
    </source>
</evidence>
<name>A0A2N9JHL1_9ACTN</name>
<dbReference type="Gene3D" id="3.40.50.150">
    <property type="entry name" value="Vaccinia Virus protein VP39"/>
    <property type="match status" value="1"/>
</dbReference>
<protein>
    <submittedName>
        <fullName evidence="1">Methyltransferase type 11</fullName>
    </submittedName>
</protein>
<proteinExistence type="predicted"/>
<dbReference type="GO" id="GO:0008168">
    <property type="term" value="F:methyltransferase activity"/>
    <property type="evidence" value="ECO:0007669"/>
    <property type="project" value="UniProtKB-KW"/>
</dbReference>
<dbReference type="KEGG" id="mgg:MPLG2_2022"/>
<organism evidence="1 2">
    <name type="scientific">Micropruina glycogenica</name>
    <dbReference type="NCBI Taxonomy" id="75385"/>
    <lineage>
        <taxon>Bacteria</taxon>
        <taxon>Bacillati</taxon>
        <taxon>Actinomycetota</taxon>
        <taxon>Actinomycetes</taxon>
        <taxon>Propionibacteriales</taxon>
        <taxon>Nocardioidaceae</taxon>
        <taxon>Micropruina</taxon>
    </lineage>
</organism>
<dbReference type="AlphaFoldDB" id="A0A2N9JHL1"/>
<accession>A0A2N9JHL1</accession>
<dbReference type="Proteomes" id="UP000238164">
    <property type="component" value="Chromosome 1"/>
</dbReference>
<dbReference type="EMBL" id="LT985188">
    <property type="protein sequence ID" value="SPD87052.1"/>
    <property type="molecule type" value="Genomic_DNA"/>
</dbReference>
<dbReference type="RefSeq" id="WP_105185867.1">
    <property type="nucleotide sequence ID" value="NZ_BAAAGO010000023.1"/>
</dbReference>
<dbReference type="GO" id="GO:0032259">
    <property type="term" value="P:methylation"/>
    <property type="evidence" value="ECO:0007669"/>
    <property type="project" value="UniProtKB-KW"/>
</dbReference>
<sequence>MDTLSALHAELDRRSALTEPLPLARHLQGHVGATRPTRSLCAAAINAAPALQDAMRQRTTTGAGVPAFCADPVGHVAARTEQWLHAHNQFLQIGSRIRAAYHAHLTRVLRRLVTMAPHINSLDPVAQLFEQHEHAVRQLVLDVAGPRPIEVANAAYTPELQLRILGLDVRTLSGRVLDLGCGVDGRLVRHLRDHGVRAWGIDRYADAAWCRAASWPEALLHGDRRWRTVVSHHAFSLHFLHHHLNPSSGRALGYATAYRELLDHLPPGGTLAYAPALPFIEQAVDRHRFAVAHPTAATLHVAGMEIPLATQIRKLVA</sequence>
<reference evidence="1 2" key="1">
    <citation type="submission" date="2018-02" db="EMBL/GenBank/DDBJ databases">
        <authorList>
            <person name="Cohen D.B."/>
            <person name="Kent A.D."/>
        </authorList>
    </citation>
    <scope>NUCLEOTIDE SEQUENCE [LARGE SCALE GENOMIC DNA]</scope>
    <source>
        <strain evidence="1">1</strain>
    </source>
</reference>